<dbReference type="AlphaFoldDB" id="A0A022QTC4"/>
<dbReference type="Proteomes" id="UP000030748">
    <property type="component" value="Unassembled WGS sequence"/>
</dbReference>
<dbReference type="EMBL" id="KI631018">
    <property type="protein sequence ID" value="EYU30844.1"/>
    <property type="molecule type" value="Genomic_DNA"/>
</dbReference>
<accession>A0A022QTC4</accession>
<sequence length="134" mass="15450">HEEDAKLIQVLLDMVNLGLYKVENVFKPGYLNYVEDKMKVCLPNSGLKAKSHIESRIKTLKNDLHIVYDMLNGSNTIGFGFDPIKNYITVEKVGNETNVEGPDNMMENIENEETNKGEIQFAPLYYRHFHIYPL</sequence>
<feature type="non-terminal residue" evidence="1">
    <location>
        <position position="1"/>
    </location>
</feature>
<dbReference type="PANTHER" id="PTHR46250">
    <property type="entry name" value="MYB/SANT-LIKE DNA-BINDING DOMAIN PROTEIN-RELATED"/>
    <property type="match status" value="1"/>
</dbReference>
<dbReference type="PANTHER" id="PTHR46250:SF17">
    <property type="entry name" value="MYB_SANT-LIKE DOMAIN-CONTAINING PROTEIN"/>
    <property type="match status" value="1"/>
</dbReference>
<evidence type="ECO:0000313" key="1">
    <source>
        <dbReference type="EMBL" id="EYU30844.1"/>
    </source>
</evidence>
<dbReference type="STRING" id="4155.A0A022QTC4"/>
<organism evidence="1 2">
    <name type="scientific">Erythranthe guttata</name>
    <name type="common">Yellow monkey flower</name>
    <name type="synonym">Mimulus guttatus</name>
    <dbReference type="NCBI Taxonomy" id="4155"/>
    <lineage>
        <taxon>Eukaryota</taxon>
        <taxon>Viridiplantae</taxon>
        <taxon>Streptophyta</taxon>
        <taxon>Embryophyta</taxon>
        <taxon>Tracheophyta</taxon>
        <taxon>Spermatophyta</taxon>
        <taxon>Magnoliopsida</taxon>
        <taxon>eudicotyledons</taxon>
        <taxon>Gunneridae</taxon>
        <taxon>Pentapetalae</taxon>
        <taxon>asterids</taxon>
        <taxon>lamiids</taxon>
        <taxon>Lamiales</taxon>
        <taxon>Phrymaceae</taxon>
        <taxon>Erythranthe</taxon>
    </lineage>
</organism>
<evidence type="ECO:0008006" key="3">
    <source>
        <dbReference type="Google" id="ProtNLM"/>
    </source>
</evidence>
<proteinExistence type="predicted"/>
<name>A0A022QTC4_ERYGU</name>
<keyword evidence="2" id="KW-1185">Reference proteome</keyword>
<gene>
    <name evidence="1" type="ORF">MIMGU_mgv1a023849mg</name>
</gene>
<reference evidence="1 2" key="1">
    <citation type="journal article" date="2013" name="Proc. Natl. Acad. Sci. U.S.A.">
        <title>Fine-scale variation in meiotic recombination in Mimulus inferred from population shotgun sequencing.</title>
        <authorList>
            <person name="Hellsten U."/>
            <person name="Wright K.M."/>
            <person name="Jenkins J."/>
            <person name="Shu S."/>
            <person name="Yuan Y."/>
            <person name="Wessler S.R."/>
            <person name="Schmutz J."/>
            <person name="Willis J.H."/>
            <person name="Rokhsar D.S."/>
        </authorList>
    </citation>
    <scope>NUCLEOTIDE SEQUENCE [LARGE SCALE GENOMIC DNA]</scope>
    <source>
        <strain evidence="2">cv. DUN x IM62</strain>
    </source>
</reference>
<protein>
    <recommendedName>
        <fullName evidence="3">Myb/SANT-like domain-containing protein</fullName>
    </recommendedName>
</protein>
<evidence type="ECO:0000313" key="2">
    <source>
        <dbReference type="Proteomes" id="UP000030748"/>
    </source>
</evidence>